<evidence type="ECO:0000256" key="1">
    <source>
        <dbReference type="SAM" id="MobiDB-lite"/>
    </source>
</evidence>
<dbReference type="AlphaFoldDB" id="A0AAV1AR16"/>
<gene>
    <name evidence="2" type="ORF">VFH_V044040</name>
</gene>
<keyword evidence="3" id="KW-1185">Reference proteome</keyword>
<sequence length="107" mass="12293">MASYINQYRLWRILGVVFILLSGFITSLDAMIPQPIYKCVGNGTCTNNIDCTNTCSFFGYKKGELPQAELPMLKRSIDIPKRPKSKNIISEDRPRSGTRKVKRRYMK</sequence>
<protein>
    <submittedName>
        <fullName evidence="2">Uncharacterized protein</fullName>
    </submittedName>
</protein>
<accession>A0AAV1AR16</accession>
<dbReference type="Proteomes" id="UP001157006">
    <property type="component" value="Chromosome 5"/>
</dbReference>
<name>A0AAV1AR16_VICFA</name>
<evidence type="ECO:0000313" key="3">
    <source>
        <dbReference type="Proteomes" id="UP001157006"/>
    </source>
</evidence>
<reference evidence="2 3" key="1">
    <citation type="submission" date="2023-01" db="EMBL/GenBank/DDBJ databases">
        <authorList>
            <person name="Kreplak J."/>
        </authorList>
    </citation>
    <scope>NUCLEOTIDE SEQUENCE [LARGE SCALE GENOMIC DNA]</scope>
</reference>
<feature type="compositionally biased region" description="Basic residues" evidence="1">
    <location>
        <begin position="96"/>
        <end position="107"/>
    </location>
</feature>
<proteinExistence type="predicted"/>
<evidence type="ECO:0000313" key="2">
    <source>
        <dbReference type="EMBL" id="CAI8612634.1"/>
    </source>
</evidence>
<organism evidence="2 3">
    <name type="scientific">Vicia faba</name>
    <name type="common">Broad bean</name>
    <name type="synonym">Faba vulgaris</name>
    <dbReference type="NCBI Taxonomy" id="3906"/>
    <lineage>
        <taxon>Eukaryota</taxon>
        <taxon>Viridiplantae</taxon>
        <taxon>Streptophyta</taxon>
        <taxon>Embryophyta</taxon>
        <taxon>Tracheophyta</taxon>
        <taxon>Spermatophyta</taxon>
        <taxon>Magnoliopsida</taxon>
        <taxon>eudicotyledons</taxon>
        <taxon>Gunneridae</taxon>
        <taxon>Pentapetalae</taxon>
        <taxon>rosids</taxon>
        <taxon>fabids</taxon>
        <taxon>Fabales</taxon>
        <taxon>Fabaceae</taxon>
        <taxon>Papilionoideae</taxon>
        <taxon>50 kb inversion clade</taxon>
        <taxon>NPAAA clade</taxon>
        <taxon>Hologalegina</taxon>
        <taxon>IRL clade</taxon>
        <taxon>Fabeae</taxon>
        <taxon>Vicia</taxon>
    </lineage>
</organism>
<feature type="region of interest" description="Disordered" evidence="1">
    <location>
        <begin position="80"/>
        <end position="107"/>
    </location>
</feature>
<dbReference type="EMBL" id="OX451740">
    <property type="protein sequence ID" value="CAI8612634.1"/>
    <property type="molecule type" value="Genomic_DNA"/>
</dbReference>